<dbReference type="GO" id="GO:0052689">
    <property type="term" value="F:carboxylic ester hydrolase activity"/>
    <property type="evidence" value="ECO:0007669"/>
    <property type="project" value="UniProtKB-KW"/>
</dbReference>
<evidence type="ECO:0000256" key="4">
    <source>
        <dbReference type="SAM" id="SignalP"/>
    </source>
</evidence>
<dbReference type="Gene3D" id="3.40.50.1820">
    <property type="entry name" value="alpha/beta hydrolase"/>
    <property type="match status" value="1"/>
</dbReference>
<dbReference type="RefSeq" id="WP_146443480.1">
    <property type="nucleotide sequence ID" value="NZ_SJPR01000001.1"/>
</dbReference>
<keyword evidence="2 4" id="KW-0732">Signal</keyword>
<keyword evidence="1" id="KW-0719">Serine esterase</keyword>
<dbReference type="Proteomes" id="UP000317421">
    <property type="component" value="Unassembled WGS sequence"/>
</dbReference>
<evidence type="ECO:0000313" key="6">
    <source>
        <dbReference type="EMBL" id="TWU00001.1"/>
    </source>
</evidence>
<feature type="domain" description="4-O-methyl-glucuronoyl methylesterase-like" evidence="5">
    <location>
        <begin position="97"/>
        <end position="326"/>
    </location>
</feature>
<comment type="caution">
    <text evidence="6">The sequence shown here is derived from an EMBL/GenBank/DDBJ whole genome shotgun (WGS) entry which is preliminary data.</text>
</comment>
<dbReference type="EMBL" id="SJPR01000001">
    <property type="protein sequence ID" value="TWU00001.1"/>
    <property type="molecule type" value="Genomic_DNA"/>
</dbReference>
<dbReference type="AlphaFoldDB" id="A0A5C6AKR9"/>
<name>A0A5C6AKR9_9BACT</name>
<evidence type="ECO:0000256" key="1">
    <source>
        <dbReference type="ARBA" id="ARBA00022487"/>
    </source>
</evidence>
<dbReference type="Pfam" id="PF22244">
    <property type="entry name" value="GCE_fung"/>
    <property type="match status" value="1"/>
</dbReference>
<keyword evidence="7" id="KW-1185">Reference proteome</keyword>
<feature type="signal peptide" evidence="4">
    <location>
        <begin position="1"/>
        <end position="22"/>
    </location>
</feature>
<keyword evidence="3" id="KW-0378">Hydrolase</keyword>
<dbReference type="InterPro" id="IPR054579">
    <property type="entry name" value="GCE-like_dom"/>
</dbReference>
<organism evidence="6 7">
    <name type="scientific">Botrimarina colliarenosi</name>
    <dbReference type="NCBI Taxonomy" id="2528001"/>
    <lineage>
        <taxon>Bacteria</taxon>
        <taxon>Pseudomonadati</taxon>
        <taxon>Planctomycetota</taxon>
        <taxon>Planctomycetia</taxon>
        <taxon>Pirellulales</taxon>
        <taxon>Lacipirellulaceae</taxon>
        <taxon>Botrimarina</taxon>
    </lineage>
</organism>
<dbReference type="OrthoDB" id="9809261at2"/>
<accession>A0A5C6AKR9</accession>
<evidence type="ECO:0000259" key="5">
    <source>
        <dbReference type="Pfam" id="PF22244"/>
    </source>
</evidence>
<evidence type="ECO:0000256" key="3">
    <source>
        <dbReference type="ARBA" id="ARBA00022801"/>
    </source>
</evidence>
<reference evidence="6 7" key="1">
    <citation type="submission" date="2019-02" db="EMBL/GenBank/DDBJ databases">
        <title>Deep-cultivation of Planctomycetes and their phenomic and genomic characterization uncovers novel biology.</title>
        <authorList>
            <person name="Wiegand S."/>
            <person name="Jogler M."/>
            <person name="Boedeker C."/>
            <person name="Pinto D."/>
            <person name="Vollmers J."/>
            <person name="Rivas-Marin E."/>
            <person name="Kohn T."/>
            <person name="Peeters S.H."/>
            <person name="Heuer A."/>
            <person name="Rast P."/>
            <person name="Oberbeckmann S."/>
            <person name="Bunk B."/>
            <person name="Jeske O."/>
            <person name="Meyerdierks A."/>
            <person name="Storesund J.E."/>
            <person name="Kallscheuer N."/>
            <person name="Luecker S."/>
            <person name="Lage O.M."/>
            <person name="Pohl T."/>
            <person name="Merkel B.J."/>
            <person name="Hornburger P."/>
            <person name="Mueller R.-W."/>
            <person name="Bruemmer F."/>
            <person name="Labrenz M."/>
            <person name="Spormann A.M."/>
            <person name="Op Den Camp H."/>
            <person name="Overmann J."/>
            <person name="Amann R."/>
            <person name="Jetten M.S.M."/>
            <person name="Mascher T."/>
            <person name="Medema M.H."/>
            <person name="Devos D.P."/>
            <person name="Kaster A.-K."/>
            <person name="Ovreas L."/>
            <person name="Rohde M."/>
            <person name="Galperin M.Y."/>
            <person name="Jogler C."/>
        </authorList>
    </citation>
    <scope>NUCLEOTIDE SEQUENCE [LARGE SCALE GENOMIC DNA]</scope>
    <source>
        <strain evidence="6 7">Pla108</strain>
    </source>
</reference>
<evidence type="ECO:0000313" key="7">
    <source>
        <dbReference type="Proteomes" id="UP000317421"/>
    </source>
</evidence>
<feature type="chain" id="PRO_5023029025" description="4-O-methyl-glucuronoyl methylesterase-like domain-containing protein" evidence="4">
    <location>
        <begin position="23"/>
        <end position="385"/>
    </location>
</feature>
<evidence type="ECO:0000256" key="2">
    <source>
        <dbReference type="ARBA" id="ARBA00022729"/>
    </source>
</evidence>
<proteinExistence type="predicted"/>
<protein>
    <recommendedName>
        <fullName evidence="5">4-O-methyl-glucuronoyl methylesterase-like domain-containing protein</fullName>
    </recommendedName>
</protein>
<dbReference type="InterPro" id="IPR029058">
    <property type="entry name" value="AB_hydrolase_fold"/>
</dbReference>
<gene>
    <name evidence="6" type="ORF">Pla108_09440</name>
</gene>
<sequence precursor="true">MRIAPLLAVTALLATAPQQAVAELPDPFIFADGTRVTDADDWARRREELKELFQRVEYGHLPPKPERAAIEWGEPDTESTPGATVKPFAMRFGQGDAKLVVNGRLTLPAEGAGRLPVVIQGGWFGDVPARFKRPPGPSPYAARGYASVEINYNDAARDDSKRCREGGVYQLFGDDIDCGGLMAWAWSVHRAIDALANHDRINASRVVVSGHSRWGKAALVAGAFDERIAITVPQHSGCGGAAPYRYVFGKAERLENITGKYGYWLRPGFRAYVGREEELPIDQHELLALVAPRWQMSTEGTEDTWINPEGSQLSYLAAKPVYELLGAGDRLSIRFRPVGHVPSVEDLLDFADHAFEGKSLPEAFGRLEYERHAEATPWAAVAPTK</sequence>
<dbReference type="SUPFAM" id="SSF53474">
    <property type="entry name" value="alpha/beta-Hydrolases"/>
    <property type="match status" value="1"/>
</dbReference>